<dbReference type="Proteomes" id="UP001148614">
    <property type="component" value="Unassembled WGS sequence"/>
</dbReference>
<dbReference type="EC" id="3.4.19.12" evidence="7"/>
<evidence type="ECO:0000256" key="6">
    <source>
        <dbReference type="PROSITE-ProRule" id="PRU01393"/>
    </source>
</evidence>
<dbReference type="PROSITE" id="PS52049">
    <property type="entry name" value="ULD"/>
    <property type="match status" value="1"/>
</dbReference>
<keyword evidence="11" id="KW-1185">Reference proteome</keyword>
<accession>A0A9W8NFY0</accession>
<sequence>MDEQDSVPSPVVDNGDDPIVNGTRRSARVKKATQKYEEEHSVPQEKPNQATPPPQRPKRRAAEAAREQIHPEDVSLLHEQLFARMDDDERKEYEGWVELESEPVFFNTMLQNLGAEKLKVQEIFALDSQELAALPQPVYGLIFLYEYTNGDESNESRQECPDGLWFGNQTTTNACATVALINIIMNVHSVKFGTELEEFRVKTKHLPPPHRGYALDTCGFIRAIHNSVARRTELLNEDLLLDNNAESAAAIKGRKAPSKKRKKNSRSGRLAPEPDSFHYIAFVPVDGQVWELDGLETMPLCLGPCEGDDWLAVASEAIQNRMGRQNDDFLRYNLLAICQSPLLTLSQQLAKSIATANVLDDLYADSGSWDVPSLWARFPDHRLARFDLTRERIIEDSYLPIMIDTRLRDPSFDVAAAKDMALKLRDEQEDLERRYLIEQATIAEGVEKFRMRGEDYTPAIHQWVRILAEKGELRKLIQDIDELS</sequence>
<feature type="active site" description="Nucleophile" evidence="6">
    <location>
        <position position="175"/>
    </location>
</feature>
<evidence type="ECO:0000256" key="8">
    <source>
        <dbReference type="SAM" id="MobiDB-lite"/>
    </source>
</evidence>
<keyword evidence="3 6" id="KW-0833">Ubl conjugation pathway</keyword>
<dbReference type="GO" id="GO:0016579">
    <property type="term" value="P:protein deubiquitination"/>
    <property type="evidence" value="ECO:0007669"/>
    <property type="project" value="TreeGrafter"/>
</dbReference>
<evidence type="ECO:0000313" key="10">
    <source>
        <dbReference type="EMBL" id="KAJ3572964.1"/>
    </source>
</evidence>
<feature type="region of interest" description="Disordered" evidence="8">
    <location>
        <begin position="251"/>
        <end position="270"/>
    </location>
</feature>
<feature type="domain" description="UCH catalytic" evidence="9">
    <location>
        <begin position="95"/>
        <end position="339"/>
    </location>
</feature>
<dbReference type="PROSITE" id="PS52048">
    <property type="entry name" value="UCH_DOMAIN"/>
    <property type="match status" value="1"/>
</dbReference>
<dbReference type="InterPro" id="IPR038765">
    <property type="entry name" value="Papain-like_cys_pep_sf"/>
</dbReference>
<evidence type="ECO:0000313" key="11">
    <source>
        <dbReference type="Proteomes" id="UP001148614"/>
    </source>
</evidence>
<gene>
    <name evidence="10" type="ORF">NPX13_g4871</name>
</gene>
<feature type="site" description="Important for enzyme activity" evidence="6">
    <location>
        <position position="293"/>
    </location>
</feature>
<comment type="catalytic activity">
    <reaction evidence="1 6 7">
        <text>Thiol-dependent hydrolysis of ester, thioester, amide, peptide and isopeptide bonds formed by the C-terminal Gly of ubiquitin (a 76-residue protein attached to proteins as an intracellular targeting signal).</text>
        <dbReference type="EC" id="3.4.19.12"/>
    </reaction>
</comment>
<dbReference type="EMBL" id="JANPWZ010000722">
    <property type="protein sequence ID" value="KAJ3572964.1"/>
    <property type="molecule type" value="Genomic_DNA"/>
</dbReference>
<evidence type="ECO:0000256" key="4">
    <source>
        <dbReference type="ARBA" id="ARBA00022801"/>
    </source>
</evidence>
<dbReference type="PRINTS" id="PR00707">
    <property type="entry name" value="UBCTHYDRLASE"/>
</dbReference>
<keyword evidence="4 6" id="KW-0378">Hydrolase</keyword>
<evidence type="ECO:0000256" key="1">
    <source>
        <dbReference type="ARBA" id="ARBA00000707"/>
    </source>
</evidence>
<feature type="region of interest" description="Disordered" evidence="8">
    <location>
        <begin position="1"/>
        <end position="68"/>
    </location>
</feature>
<organism evidence="10 11">
    <name type="scientific">Xylaria arbuscula</name>
    <dbReference type="NCBI Taxonomy" id="114810"/>
    <lineage>
        <taxon>Eukaryota</taxon>
        <taxon>Fungi</taxon>
        <taxon>Dikarya</taxon>
        <taxon>Ascomycota</taxon>
        <taxon>Pezizomycotina</taxon>
        <taxon>Sordariomycetes</taxon>
        <taxon>Xylariomycetidae</taxon>
        <taxon>Xylariales</taxon>
        <taxon>Xylariaceae</taxon>
        <taxon>Xylaria</taxon>
    </lineage>
</organism>
<reference evidence="10" key="1">
    <citation type="submission" date="2022-07" db="EMBL/GenBank/DDBJ databases">
        <title>Genome Sequence of Xylaria arbuscula.</title>
        <authorList>
            <person name="Buettner E."/>
        </authorList>
    </citation>
    <scope>NUCLEOTIDE SEQUENCE</scope>
    <source>
        <strain evidence="10">VT107</strain>
    </source>
</reference>
<feature type="compositionally biased region" description="Basic residues" evidence="8">
    <location>
        <begin position="252"/>
        <end position="266"/>
    </location>
</feature>
<dbReference type="SUPFAM" id="SSF54001">
    <property type="entry name" value="Cysteine proteinases"/>
    <property type="match status" value="1"/>
</dbReference>
<dbReference type="VEuPathDB" id="FungiDB:F4678DRAFT_182561"/>
<evidence type="ECO:0000256" key="3">
    <source>
        <dbReference type="ARBA" id="ARBA00022786"/>
    </source>
</evidence>
<name>A0A9W8NFY0_9PEZI</name>
<dbReference type="PANTHER" id="PTHR10589:SF29">
    <property type="entry name" value="UBIQUITIN CARBOXYL-TERMINAL HYDROLASE"/>
    <property type="match status" value="1"/>
</dbReference>
<dbReference type="Gene3D" id="3.40.532.10">
    <property type="entry name" value="Peptidase C12, ubiquitin carboxyl-terminal hydrolase"/>
    <property type="match status" value="1"/>
</dbReference>
<keyword evidence="2 6" id="KW-0645">Protease</keyword>
<dbReference type="GO" id="GO:0006511">
    <property type="term" value="P:ubiquitin-dependent protein catabolic process"/>
    <property type="evidence" value="ECO:0007669"/>
    <property type="project" value="UniProtKB-UniRule"/>
</dbReference>
<keyword evidence="5 6" id="KW-0788">Thiol protease</keyword>
<dbReference type="AlphaFoldDB" id="A0A9W8NFY0"/>
<dbReference type="GO" id="GO:0004843">
    <property type="term" value="F:cysteine-type deubiquitinase activity"/>
    <property type="evidence" value="ECO:0007669"/>
    <property type="project" value="UniProtKB-UniRule"/>
</dbReference>
<feature type="site" description="Transition state stabilizer" evidence="6">
    <location>
        <position position="169"/>
    </location>
</feature>
<dbReference type="PANTHER" id="PTHR10589">
    <property type="entry name" value="UBIQUITIN CARBOXYL-TERMINAL HYDROLASE"/>
    <property type="match status" value="1"/>
</dbReference>
<protein>
    <recommendedName>
        <fullName evidence="7">Ubiquitin carboxyl-terminal hydrolase</fullName>
        <ecNumber evidence="7">3.4.19.12</ecNumber>
    </recommendedName>
</protein>
<evidence type="ECO:0000259" key="9">
    <source>
        <dbReference type="PROSITE" id="PS52048"/>
    </source>
</evidence>
<feature type="active site" description="Proton donor" evidence="6">
    <location>
        <position position="278"/>
    </location>
</feature>
<evidence type="ECO:0000256" key="5">
    <source>
        <dbReference type="ARBA" id="ARBA00022807"/>
    </source>
</evidence>
<comment type="caution">
    <text evidence="10">The sequence shown here is derived from an EMBL/GenBank/DDBJ whole genome shotgun (WGS) entry which is preliminary data.</text>
</comment>
<proteinExistence type="inferred from homology"/>
<evidence type="ECO:0000256" key="7">
    <source>
        <dbReference type="RuleBase" id="RU361215"/>
    </source>
</evidence>
<dbReference type="GO" id="GO:0005737">
    <property type="term" value="C:cytoplasm"/>
    <property type="evidence" value="ECO:0007669"/>
    <property type="project" value="TreeGrafter"/>
</dbReference>
<feature type="compositionally biased region" description="Basic and acidic residues" evidence="8">
    <location>
        <begin position="34"/>
        <end position="43"/>
    </location>
</feature>
<dbReference type="InterPro" id="IPR001578">
    <property type="entry name" value="Peptidase_C12_UCH"/>
</dbReference>
<dbReference type="Pfam" id="PF01088">
    <property type="entry name" value="Peptidase_C12"/>
    <property type="match status" value="1"/>
</dbReference>
<dbReference type="FunFam" id="3.40.532.10:FF:000010">
    <property type="entry name" value="Ubiquitin carboxyl-terminal hydrolase"/>
    <property type="match status" value="1"/>
</dbReference>
<evidence type="ECO:0000256" key="2">
    <source>
        <dbReference type="ARBA" id="ARBA00022670"/>
    </source>
</evidence>
<comment type="similarity">
    <text evidence="6 7">Belongs to the peptidase C12 family.</text>
</comment>
<dbReference type="InterPro" id="IPR036959">
    <property type="entry name" value="Peptidase_C12_UCH_sf"/>
</dbReference>